<dbReference type="WBParaSite" id="EVEC_0000105501-mRNA-1">
    <property type="protein sequence ID" value="EVEC_0000105501-mRNA-1"/>
    <property type="gene ID" value="EVEC_0000105501"/>
</dbReference>
<reference evidence="3" key="1">
    <citation type="submission" date="2016-04" db="UniProtKB">
        <authorList>
            <consortium name="WormBaseParasite"/>
        </authorList>
    </citation>
    <scope>IDENTIFICATION</scope>
</reference>
<dbReference type="STRING" id="51028.A0A158Q953"/>
<organism evidence="3">
    <name type="scientific">Enterobius vermicularis</name>
    <name type="common">Human pinworm</name>
    <dbReference type="NCBI Taxonomy" id="51028"/>
    <lineage>
        <taxon>Eukaryota</taxon>
        <taxon>Metazoa</taxon>
        <taxon>Ecdysozoa</taxon>
        <taxon>Nematoda</taxon>
        <taxon>Chromadorea</taxon>
        <taxon>Rhabditida</taxon>
        <taxon>Spirurina</taxon>
        <taxon>Oxyuridomorpha</taxon>
        <taxon>Oxyuroidea</taxon>
        <taxon>Oxyuridae</taxon>
        <taxon>Enterobius</taxon>
    </lineage>
</organism>
<protein>
    <submittedName>
        <fullName evidence="3">S1-like domain-containing protein</fullName>
    </submittedName>
</protein>
<dbReference type="Proteomes" id="UP000274131">
    <property type="component" value="Unassembled WGS sequence"/>
</dbReference>
<keyword evidence="2" id="KW-1185">Reference proteome</keyword>
<evidence type="ECO:0000313" key="3">
    <source>
        <dbReference type="WBParaSite" id="EVEC_0000105501-mRNA-1"/>
    </source>
</evidence>
<name>A0A158Q953_ENTVE</name>
<evidence type="ECO:0000313" key="2">
    <source>
        <dbReference type="Proteomes" id="UP000274131"/>
    </source>
</evidence>
<proteinExistence type="predicted"/>
<dbReference type="AlphaFoldDB" id="A0A158Q953"/>
<dbReference type="OrthoDB" id="5866288at2759"/>
<accession>A0A158Q953</accession>
<reference evidence="1 2" key="2">
    <citation type="submission" date="2018-10" db="EMBL/GenBank/DDBJ databases">
        <authorList>
            <consortium name="Pathogen Informatics"/>
        </authorList>
    </citation>
    <scope>NUCLEOTIDE SEQUENCE [LARGE SCALE GENOMIC DNA]</scope>
</reference>
<gene>
    <name evidence="1" type="ORF">EVEC_LOCUS763</name>
</gene>
<evidence type="ECO:0000313" key="1">
    <source>
        <dbReference type="EMBL" id="VDD85620.1"/>
    </source>
</evidence>
<dbReference type="EMBL" id="UXUI01007136">
    <property type="protein sequence ID" value="VDD85620.1"/>
    <property type="molecule type" value="Genomic_DNA"/>
</dbReference>
<sequence>MRLIRDIGIVKRSCNVVKVGDKLQITSHRAILNRRYANLSFDIDKHGIREPVTVLKRLEDYNSDSTLLTVILLGQEAIVRKYYTKEAVAVWGFYDGVRPLSVPVCGFSNELCLPSVWERYLEVVGREGGGRTSGTLTWRSGKRERGILQQIERNSEETGCHGVVELHGGLRQKESDSPGAAPHLQLRFKFYSSLPKVF</sequence>